<keyword evidence="3" id="KW-1185">Reference proteome</keyword>
<evidence type="ECO:0000256" key="1">
    <source>
        <dbReference type="SAM" id="MobiDB-lite"/>
    </source>
</evidence>
<dbReference type="EMBL" id="BAABGY010000016">
    <property type="protein sequence ID" value="GAA4342470.1"/>
    <property type="molecule type" value="Genomic_DNA"/>
</dbReference>
<gene>
    <name evidence="2" type="ORF">GCM10023184_41980</name>
</gene>
<proteinExistence type="predicted"/>
<comment type="caution">
    <text evidence="2">The sequence shown here is derived from an EMBL/GenBank/DDBJ whole genome shotgun (WGS) entry which is preliminary data.</text>
</comment>
<dbReference type="Proteomes" id="UP001501725">
    <property type="component" value="Unassembled WGS sequence"/>
</dbReference>
<accession>A0ABP8HPY3</accession>
<feature type="region of interest" description="Disordered" evidence="1">
    <location>
        <begin position="55"/>
        <end position="90"/>
    </location>
</feature>
<evidence type="ECO:0000313" key="3">
    <source>
        <dbReference type="Proteomes" id="UP001501725"/>
    </source>
</evidence>
<organism evidence="2 3">
    <name type="scientific">Flaviaesturariibacter amylovorans</name>
    <dbReference type="NCBI Taxonomy" id="1084520"/>
    <lineage>
        <taxon>Bacteria</taxon>
        <taxon>Pseudomonadati</taxon>
        <taxon>Bacteroidota</taxon>
        <taxon>Chitinophagia</taxon>
        <taxon>Chitinophagales</taxon>
        <taxon>Chitinophagaceae</taxon>
        <taxon>Flaviaestuariibacter</taxon>
    </lineage>
</organism>
<sequence>MQWPAFYAEAQRSCPLRNWTRKDEALDSLRTRFAGGPWIARRILLLRRDSLMPEGVHDEPGPGSIPARGAEAPFAGAGRKPYIQETKLLP</sequence>
<protein>
    <submittedName>
        <fullName evidence="2">Uncharacterized protein</fullName>
    </submittedName>
</protein>
<name>A0ABP8HPY3_9BACT</name>
<reference evidence="3" key="1">
    <citation type="journal article" date="2019" name="Int. J. Syst. Evol. Microbiol.">
        <title>The Global Catalogue of Microorganisms (GCM) 10K type strain sequencing project: providing services to taxonomists for standard genome sequencing and annotation.</title>
        <authorList>
            <consortium name="The Broad Institute Genomics Platform"/>
            <consortium name="The Broad Institute Genome Sequencing Center for Infectious Disease"/>
            <person name="Wu L."/>
            <person name="Ma J."/>
        </authorList>
    </citation>
    <scope>NUCLEOTIDE SEQUENCE [LARGE SCALE GENOMIC DNA]</scope>
    <source>
        <strain evidence="3">JCM 17919</strain>
    </source>
</reference>
<evidence type="ECO:0000313" key="2">
    <source>
        <dbReference type="EMBL" id="GAA4342470.1"/>
    </source>
</evidence>